<dbReference type="AlphaFoldDB" id="A0A839JXZ3"/>
<dbReference type="Proteomes" id="UP000574276">
    <property type="component" value="Unassembled WGS sequence"/>
</dbReference>
<evidence type="ECO:0000313" key="1">
    <source>
        <dbReference type="EMBL" id="MBB2182087.1"/>
    </source>
</evidence>
<keyword evidence="2" id="KW-1185">Reference proteome</keyword>
<name>A0A839JXZ3_9FIRM</name>
<evidence type="ECO:0000313" key="2">
    <source>
        <dbReference type="Proteomes" id="UP000574276"/>
    </source>
</evidence>
<accession>A0A839JXZ3</accession>
<reference evidence="1 2" key="1">
    <citation type="submission" date="2020-07" db="EMBL/GenBank/DDBJ databases">
        <title>Characterization and genome sequencing of isolate MD1, a novel member within the family Lachnospiraceae.</title>
        <authorList>
            <person name="Rettenmaier R."/>
            <person name="Di Bello L."/>
            <person name="Zinser C."/>
            <person name="Scheitz K."/>
            <person name="Liebl W."/>
            <person name="Zverlov V."/>
        </authorList>
    </citation>
    <scope>NUCLEOTIDE SEQUENCE [LARGE SCALE GENOMIC DNA]</scope>
    <source>
        <strain evidence="1 2">MD1</strain>
    </source>
</reference>
<dbReference type="RefSeq" id="WP_228351820.1">
    <property type="nucleotide sequence ID" value="NZ_JACEGA010000001.1"/>
</dbReference>
<gene>
    <name evidence="1" type="ORF">H0486_04265</name>
</gene>
<sequence>MAGLFTHMVIAREIIKVLPEETIKDQGLFYLGNLAPDAIHVREGYIRAFKKHTHLRDDISDPEFAQEDNLELFHKRVADFIIQNRERKDGLLDLYRGYVVHLLADELFNCTIRKEFCVIMEEQGIGQMNTTFFERIITDMNRNDFLLADRYEGRDEIRYQLEQAPIHPITDYLSEHEMRVSRDWIINRHFVEKTEVILPVYISYERTMAYIHMAVDNIITRLSEGGSLPSMF</sequence>
<dbReference type="EMBL" id="JACEGA010000001">
    <property type="protein sequence ID" value="MBB2182087.1"/>
    <property type="molecule type" value="Genomic_DNA"/>
</dbReference>
<comment type="caution">
    <text evidence="1">The sequence shown here is derived from an EMBL/GenBank/DDBJ whole genome shotgun (WGS) entry which is preliminary data.</text>
</comment>
<proteinExistence type="predicted"/>
<protein>
    <submittedName>
        <fullName evidence="1">Zinc dependent phospholipase C family protein</fullName>
    </submittedName>
</protein>
<organism evidence="1 2">
    <name type="scientific">Variimorphobacter saccharofermentans</name>
    <dbReference type="NCBI Taxonomy" id="2755051"/>
    <lineage>
        <taxon>Bacteria</taxon>
        <taxon>Bacillati</taxon>
        <taxon>Bacillota</taxon>
        <taxon>Clostridia</taxon>
        <taxon>Lachnospirales</taxon>
        <taxon>Lachnospiraceae</taxon>
        <taxon>Variimorphobacter</taxon>
    </lineage>
</organism>